<dbReference type="RefSeq" id="WP_231008047.1">
    <property type="nucleotide sequence ID" value="NZ_JAJNEC010000007.1"/>
</dbReference>
<feature type="signal peptide" evidence="1">
    <location>
        <begin position="1"/>
        <end position="19"/>
    </location>
</feature>
<dbReference type="Proteomes" id="UP001199816">
    <property type="component" value="Unassembled WGS sequence"/>
</dbReference>
<dbReference type="EMBL" id="JAJNEC010000007">
    <property type="protein sequence ID" value="MCD2425526.1"/>
    <property type="molecule type" value="Genomic_DNA"/>
</dbReference>
<comment type="caution">
    <text evidence="2">The sequence shown here is derived from an EMBL/GenBank/DDBJ whole genome shotgun (WGS) entry which is preliminary data.</text>
</comment>
<gene>
    <name evidence="2" type="ORF">LQ567_22270</name>
</gene>
<keyword evidence="1" id="KW-0732">Signal</keyword>
<protein>
    <submittedName>
        <fullName evidence="2">Uncharacterized protein</fullName>
    </submittedName>
</protein>
<accession>A0ABS8Q014</accession>
<organism evidence="2 3">
    <name type="scientific">Niabella pedocola</name>
    <dbReference type="NCBI Taxonomy" id="1752077"/>
    <lineage>
        <taxon>Bacteria</taxon>
        <taxon>Pseudomonadati</taxon>
        <taxon>Bacteroidota</taxon>
        <taxon>Chitinophagia</taxon>
        <taxon>Chitinophagales</taxon>
        <taxon>Chitinophagaceae</taxon>
        <taxon>Niabella</taxon>
    </lineage>
</organism>
<reference evidence="2 3" key="1">
    <citation type="submission" date="2021-11" db="EMBL/GenBank/DDBJ databases">
        <title>Genomic of Niabella pedocola.</title>
        <authorList>
            <person name="Wu T."/>
        </authorList>
    </citation>
    <scope>NUCLEOTIDE SEQUENCE [LARGE SCALE GENOMIC DNA]</scope>
    <source>
        <strain evidence="2 3">JCM 31011</strain>
    </source>
</reference>
<keyword evidence="3" id="KW-1185">Reference proteome</keyword>
<proteinExistence type="predicted"/>
<sequence>MKKVSILFAAAFAVVGLLASWKAVNNSAVVIQDGGCWFSINGYSGTTDNGNFVATNSGNGIVSCQFSGVENNTGKAVVFNSKDFPGATCGTMAGPTDDWRIVISPSGQASFTCKLNGAGGH</sequence>
<evidence type="ECO:0000313" key="2">
    <source>
        <dbReference type="EMBL" id="MCD2425526.1"/>
    </source>
</evidence>
<evidence type="ECO:0000256" key="1">
    <source>
        <dbReference type="SAM" id="SignalP"/>
    </source>
</evidence>
<evidence type="ECO:0000313" key="3">
    <source>
        <dbReference type="Proteomes" id="UP001199816"/>
    </source>
</evidence>
<name>A0ABS8Q014_9BACT</name>
<feature type="chain" id="PRO_5045090522" evidence="1">
    <location>
        <begin position="20"/>
        <end position="121"/>
    </location>
</feature>